<evidence type="ECO:0000313" key="4">
    <source>
        <dbReference type="Proteomes" id="UP000801428"/>
    </source>
</evidence>
<organism evidence="3 4">
    <name type="scientific">Curvularia kusanoi</name>
    <name type="common">Cochliobolus kusanoi</name>
    <dbReference type="NCBI Taxonomy" id="90978"/>
    <lineage>
        <taxon>Eukaryota</taxon>
        <taxon>Fungi</taxon>
        <taxon>Dikarya</taxon>
        <taxon>Ascomycota</taxon>
        <taxon>Pezizomycotina</taxon>
        <taxon>Dothideomycetes</taxon>
        <taxon>Pleosporomycetidae</taxon>
        <taxon>Pleosporales</taxon>
        <taxon>Pleosporineae</taxon>
        <taxon>Pleosporaceae</taxon>
        <taxon>Curvularia</taxon>
    </lineage>
</organism>
<keyword evidence="2" id="KW-0472">Membrane</keyword>
<dbReference type="PANTHER" id="PTHR35179">
    <property type="entry name" value="PROTEIN CBG02620"/>
    <property type="match status" value="1"/>
</dbReference>
<dbReference type="EMBL" id="SWKU01000001">
    <property type="protein sequence ID" value="KAF3011208.1"/>
    <property type="molecule type" value="Genomic_DNA"/>
</dbReference>
<dbReference type="Proteomes" id="UP000801428">
    <property type="component" value="Unassembled WGS sequence"/>
</dbReference>
<gene>
    <name evidence="3" type="ORF">E8E13_011615</name>
</gene>
<accession>A0A9P4WEU2</accession>
<dbReference type="AlphaFoldDB" id="A0A9P4WEU2"/>
<name>A0A9P4WEU2_CURKU</name>
<dbReference type="OrthoDB" id="3205825at2759"/>
<reference evidence="3" key="1">
    <citation type="submission" date="2019-04" db="EMBL/GenBank/DDBJ databases">
        <title>Sequencing of skin fungus with MAO and IRED activity.</title>
        <authorList>
            <person name="Marsaioli A.J."/>
            <person name="Bonatto J.M.C."/>
            <person name="Reis Junior O."/>
        </authorList>
    </citation>
    <scope>NUCLEOTIDE SEQUENCE</scope>
    <source>
        <strain evidence="3">30M1</strain>
    </source>
</reference>
<evidence type="ECO:0000256" key="1">
    <source>
        <dbReference type="SAM" id="MobiDB-lite"/>
    </source>
</evidence>
<feature type="region of interest" description="Disordered" evidence="1">
    <location>
        <begin position="385"/>
        <end position="422"/>
    </location>
</feature>
<keyword evidence="2" id="KW-0812">Transmembrane</keyword>
<dbReference type="PANTHER" id="PTHR35179:SF1">
    <property type="entry name" value="INTEGRAL MEMBRANE PROTEIN"/>
    <property type="match status" value="1"/>
</dbReference>
<keyword evidence="4" id="KW-1185">Reference proteome</keyword>
<protein>
    <submittedName>
        <fullName evidence="3">Uncharacterized protein</fullName>
    </submittedName>
</protein>
<keyword evidence="2" id="KW-1133">Transmembrane helix</keyword>
<proteinExistence type="predicted"/>
<sequence>MASIARRLFTTSACRRASAAEASTEIFERFGNGKPVSIRKQILDANQLQLLSITLNRTPSSNNPPPEGTPIPAGYHLVYFTPSIVESELGLDGTDRTVNPLAPYTRLLDEFVLLPRFLRKPIMHGGYRPVSLRDEDIGQNTPELSSCAVLSACVPPVPHRNASVKPDALVSNQSCWIDINNIWDRIEKALYLLIDAFLNFYFIRVVRANLVRSGLEKYNKLVLFNKYMIVISLLMDVMIIAAMWFPNGFVYAIFHPLAYLVKLNIEMSMAHLIKKIATDRSSTGDTFIISNSHTRALQEKRTHDTDSLPPSRQTMSILKGMFSDEPPKSASSKNEILRTEEFKVHSRKATDLEMQQQRPEGNIYDGSSFISKNDSLARCDVDWRESHKGEQDSSSVNSLRDPIPTDEETHITRSSPVVLHPV</sequence>
<comment type="caution">
    <text evidence="3">The sequence shown here is derived from an EMBL/GenBank/DDBJ whole genome shotgun (WGS) entry which is preliminary data.</text>
</comment>
<evidence type="ECO:0000256" key="2">
    <source>
        <dbReference type="SAM" id="Phobius"/>
    </source>
</evidence>
<feature type="transmembrane region" description="Helical" evidence="2">
    <location>
        <begin position="227"/>
        <end position="245"/>
    </location>
</feature>
<feature type="transmembrane region" description="Helical" evidence="2">
    <location>
        <begin position="189"/>
        <end position="206"/>
    </location>
</feature>
<evidence type="ECO:0000313" key="3">
    <source>
        <dbReference type="EMBL" id="KAF3011208.1"/>
    </source>
</evidence>